<dbReference type="OrthoDB" id="9798430at2"/>
<dbReference type="PANTHER" id="PTHR36503">
    <property type="entry name" value="BLR2520 PROTEIN"/>
    <property type="match status" value="1"/>
</dbReference>
<feature type="domain" description="Glyoxalase/Bleomycin resistance-like N-terminal" evidence="1">
    <location>
        <begin position="4"/>
        <end position="40"/>
    </location>
</feature>
<dbReference type="InterPro" id="IPR029068">
    <property type="entry name" value="Glyas_Bleomycin-R_OHBP_Dase"/>
</dbReference>
<evidence type="ECO:0000313" key="3">
    <source>
        <dbReference type="Proteomes" id="UP000288028"/>
    </source>
</evidence>
<dbReference type="AlphaFoldDB" id="A0A430B656"/>
<dbReference type="GeneID" id="95581647"/>
<dbReference type="Proteomes" id="UP000288028">
    <property type="component" value="Unassembled WGS sequence"/>
</dbReference>
<dbReference type="RefSeq" id="WP_126792582.1">
    <property type="nucleotide sequence ID" value="NZ_CP060720.1"/>
</dbReference>
<dbReference type="SUPFAM" id="SSF54593">
    <property type="entry name" value="Glyoxalase/Bleomycin resistance protein/Dihydroxybiphenyl dioxygenase"/>
    <property type="match status" value="1"/>
</dbReference>
<dbReference type="Pfam" id="PF22677">
    <property type="entry name" value="Ble-like_N"/>
    <property type="match status" value="1"/>
</dbReference>
<sequence>MSTMVFVNFPVKDVKASTVFYETLGFTLNPDFSDEETSCMVWDEHFFVMLLEHNRYQFFTPNRTIADNTKTSSVLIAFSMTSAEAVKEFGKVASENGGNVYKIETSISEEFMFGLEVQDLDGNTLEPMWMAQP</sequence>
<gene>
    <name evidence="2" type="ORF">CBF28_04985</name>
</gene>
<dbReference type="InterPro" id="IPR053863">
    <property type="entry name" value="Glyoxy/Ble-like_N"/>
</dbReference>
<dbReference type="Gene3D" id="3.10.180.10">
    <property type="entry name" value="2,3-Dihydroxybiphenyl 1,2-Dioxygenase, domain 1"/>
    <property type="match status" value="1"/>
</dbReference>
<keyword evidence="3" id="KW-1185">Reference proteome</keyword>
<name>A0A430B656_9ENTE</name>
<comment type="caution">
    <text evidence="2">The sequence shown here is derived from an EMBL/GenBank/DDBJ whole genome shotgun (WGS) entry which is preliminary data.</text>
</comment>
<protein>
    <submittedName>
        <fullName evidence="2">Glyoxalase</fullName>
    </submittedName>
</protein>
<accession>A0A430B656</accession>
<dbReference type="EMBL" id="NGKB01000004">
    <property type="protein sequence ID" value="RSU15793.1"/>
    <property type="molecule type" value="Genomic_DNA"/>
</dbReference>
<reference evidence="2 3" key="1">
    <citation type="submission" date="2017-05" db="EMBL/GenBank/DDBJ databases">
        <title>Vagococcus spp. assemblies.</title>
        <authorList>
            <person name="Gulvik C.A."/>
        </authorList>
    </citation>
    <scope>NUCLEOTIDE SEQUENCE [LARGE SCALE GENOMIC DNA]</scope>
    <source>
        <strain evidence="2 3">SS1714</strain>
    </source>
</reference>
<evidence type="ECO:0000259" key="1">
    <source>
        <dbReference type="Pfam" id="PF22677"/>
    </source>
</evidence>
<evidence type="ECO:0000313" key="2">
    <source>
        <dbReference type="EMBL" id="RSU15793.1"/>
    </source>
</evidence>
<dbReference type="PANTHER" id="PTHR36503:SF2">
    <property type="entry name" value="BLR2408 PROTEIN"/>
    <property type="match status" value="1"/>
</dbReference>
<organism evidence="2 3">
    <name type="scientific">Vagococcus carniphilus</name>
    <dbReference type="NCBI Taxonomy" id="218144"/>
    <lineage>
        <taxon>Bacteria</taxon>
        <taxon>Bacillati</taxon>
        <taxon>Bacillota</taxon>
        <taxon>Bacilli</taxon>
        <taxon>Lactobacillales</taxon>
        <taxon>Enterococcaceae</taxon>
        <taxon>Vagococcus</taxon>
    </lineage>
</organism>
<proteinExistence type="predicted"/>